<dbReference type="Pfam" id="PF00562">
    <property type="entry name" value="RNA_pol_Rpb2_6"/>
    <property type="match status" value="1"/>
</dbReference>
<dbReference type="GO" id="GO:0046872">
    <property type="term" value="F:metal ion binding"/>
    <property type="evidence" value="ECO:0007669"/>
    <property type="project" value="UniProtKB-KW"/>
</dbReference>
<evidence type="ECO:0000256" key="1">
    <source>
        <dbReference type="ARBA" id="ARBA00006835"/>
    </source>
</evidence>
<dbReference type="InterPro" id="IPR007120">
    <property type="entry name" value="DNA-dir_RNAP_su2_dom"/>
</dbReference>
<accession>A0A0V0QRB3</accession>
<dbReference type="InterPro" id="IPR007121">
    <property type="entry name" value="RNA_pol_bsu_CS"/>
</dbReference>
<dbReference type="CDD" id="cd00653">
    <property type="entry name" value="RNA_pol_B_RPB2"/>
    <property type="match status" value="1"/>
</dbReference>
<dbReference type="SUPFAM" id="SSF64484">
    <property type="entry name" value="beta and beta-prime subunits of DNA dependent RNA-polymerase"/>
    <property type="match status" value="1"/>
</dbReference>
<keyword evidence="4" id="KW-0808">Transferase</keyword>
<feature type="domain" description="DNA-directed RNA polymerase subunit 2 hybrid-binding" evidence="8">
    <location>
        <begin position="48"/>
        <end position="415"/>
    </location>
</feature>
<dbReference type="EMBL" id="LDAU01000110">
    <property type="protein sequence ID" value="KRX04819.1"/>
    <property type="molecule type" value="Genomic_DNA"/>
</dbReference>
<dbReference type="OrthoDB" id="10248617at2759"/>
<feature type="domain" description="RNA polymerase Rpb2" evidence="9">
    <location>
        <begin position="418"/>
        <end position="456"/>
    </location>
</feature>
<gene>
    <name evidence="11" type="ORF">PPERSA_06453</name>
</gene>
<dbReference type="InParanoid" id="A0A0V0QRB3"/>
<sequence length="457" mass="51764">MLADGYIEYLDVEEEEGSFIATDLNHLYNQKLSYTHLEIHPAMILGVCASVIPFGNHNQGPRNTLQSAMGKQAMALNSTNFNIRLDTLFHILYYPQIPLASSKSLEFITAKDLPIGSNGVVGIACFTGYNQEDSILFNQSSIERGFMRSMFYRTYTEIETRVENDSSKERITEINLEKVSVTDASDFTKLDRDGIISPEQPVVGDAVLVGKVIEFAPDIEGNERKPKNVSLKARRTEFGHVDTVMISTNSKGHKIVKIRIRSKRVPQIGDKFASRHGQKGTVGMTFRQEDLPFNIEGIIPDIIINPHCIPSRMTIGHMIEQLSSKVASLTGVEGNATPFYGTSMHDISRELHENGYQKLGNEVLYNPFTGLRMDNQIFFGPTFYQRLRHLVDDKMYSRHRGPIQNLTRQPTHGRSVHGGLRFGEMERDCILSHGTSRFLKERTFEVSDMFRVHLQRM</sequence>
<dbReference type="Gene3D" id="2.40.50.150">
    <property type="match status" value="1"/>
</dbReference>
<keyword evidence="3" id="KW-0240">DNA-directed RNA polymerase</keyword>
<evidence type="ECO:0000313" key="11">
    <source>
        <dbReference type="EMBL" id="KRX04819.1"/>
    </source>
</evidence>
<comment type="similarity">
    <text evidence="1">Belongs to the RNA polymerase beta chain family.</text>
</comment>
<evidence type="ECO:0000256" key="2">
    <source>
        <dbReference type="ARBA" id="ARBA00012418"/>
    </source>
</evidence>
<feature type="domain" description="RNA polymerase Rpb2" evidence="10">
    <location>
        <begin position="2"/>
        <end position="41"/>
    </location>
</feature>
<dbReference type="GO" id="GO:0032549">
    <property type="term" value="F:ribonucleoside binding"/>
    <property type="evidence" value="ECO:0007669"/>
    <property type="project" value="InterPro"/>
</dbReference>
<dbReference type="PROSITE" id="PS01166">
    <property type="entry name" value="RNA_POL_BETA"/>
    <property type="match status" value="1"/>
</dbReference>
<evidence type="ECO:0000256" key="3">
    <source>
        <dbReference type="ARBA" id="ARBA00022478"/>
    </source>
</evidence>
<dbReference type="EC" id="2.7.7.6" evidence="2"/>
<dbReference type="Gene3D" id="3.90.1800.10">
    <property type="entry name" value="RNA polymerase alpha subunit dimerisation domain"/>
    <property type="match status" value="1"/>
</dbReference>
<dbReference type="InterPro" id="IPR007647">
    <property type="entry name" value="RNA_pol_Rpb2_5"/>
</dbReference>
<dbReference type="GO" id="GO:0003677">
    <property type="term" value="F:DNA binding"/>
    <property type="evidence" value="ECO:0007669"/>
    <property type="project" value="InterPro"/>
</dbReference>
<organism evidence="11 12">
    <name type="scientific">Pseudocohnilembus persalinus</name>
    <name type="common">Ciliate</name>
    <dbReference type="NCBI Taxonomy" id="266149"/>
    <lineage>
        <taxon>Eukaryota</taxon>
        <taxon>Sar</taxon>
        <taxon>Alveolata</taxon>
        <taxon>Ciliophora</taxon>
        <taxon>Intramacronucleata</taxon>
        <taxon>Oligohymenophorea</taxon>
        <taxon>Scuticociliatia</taxon>
        <taxon>Philasterida</taxon>
        <taxon>Pseudocohnilembidae</taxon>
        <taxon>Pseudocohnilembus</taxon>
    </lineage>
</organism>
<evidence type="ECO:0000313" key="12">
    <source>
        <dbReference type="Proteomes" id="UP000054937"/>
    </source>
</evidence>
<dbReference type="Pfam" id="PF04560">
    <property type="entry name" value="RNA_pol_Rpb2_7"/>
    <property type="match status" value="1"/>
</dbReference>
<evidence type="ECO:0000256" key="7">
    <source>
        <dbReference type="ARBA" id="ARBA00023163"/>
    </source>
</evidence>
<dbReference type="GO" id="GO:0006351">
    <property type="term" value="P:DNA-templated transcription"/>
    <property type="evidence" value="ECO:0007669"/>
    <property type="project" value="InterPro"/>
</dbReference>
<dbReference type="GO" id="GO:0000428">
    <property type="term" value="C:DNA-directed RNA polymerase complex"/>
    <property type="evidence" value="ECO:0007669"/>
    <property type="project" value="UniProtKB-KW"/>
</dbReference>
<comment type="caution">
    <text evidence="11">The sequence shown here is derived from an EMBL/GenBank/DDBJ whole genome shotgun (WGS) entry which is preliminary data.</text>
</comment>
<dbReference type="Proteomes" id="UP000054937">
    <property type="component" value="Unassembled WGS sequence"/>
</dbReference>
<evidence type="ECO:0000256" key="5">
    <source>
        <dbReference type="ARBA" id="ARBA00022695"/>
    </source>
</evidence>
<evidence type="ECO:0000259" key="8">
    <source>
        <dbReference type="Pfam" id="PF00562"/>
    </source>
</evidence>
<dbReference type="OMA" id="YQKLYHM"/>
<keyword evidence="7" id="KW-0804">Transcription</keyword>
<reference evidence="11 12" key="1">
    <citation type="journal article" date="2015" name="Sci. Rep.">
        <title>Genome of the facultative scuticociliatosis pathogen Pseudocohnilembus persalinus provides insight into its virulence through horizontal gene transfer.</title>
        <authorList>
            <person name="Xiong J."/>
            <person name="Wang G."/>
            <person name="Cheng J."/>
            <person name="Tian M."/>
            <person name="Pan X."/>
            <person name="Warren A."/>
            <person name="Jiang C."/>
            <person name="Yuan D."/>
            <person name="Miao W."/>
        </authorList>
    </citation>
    <scope>NUCLEOTIDE SEQUENCE [LARGE SCALE GENOMIC DNA]</scope>
    <source>
        <strain evidence="11">36N120E</strain>
    </source>
</reference>
<evidence type="ECO:0000259" key="9">
    <source>
        <dbReference type="Pfam" id="PF04560"/>
    </source>
</evidence>
<keyword evidence="6" id="KW-0479">Metal-binding</keyword>
<dbReference type="AlphaFoldDB" id="A0A0V0QRB3"/>
<dbReference type="InterPro" id="IPR037033">
    <property type="entry name" value="DNA-dir_RNAP_su2_hyb_sf"/>
</dbReference>
<dbReference type="GO" id="GO:0003899">
    <property type="term" value="F:DNA-directed RNA polymerase activity"/>
    <property type="evidence" value="ECO:0007669"/>
    <property type="project" value="UniProtKB-EC"/>
</dbReference>
<dbReference type="PANTHER" id="PTHR20856">
    <property type="entry name" value="DNA-DIRECTED RNA POLYMERASE I SUBUNIT 2"/>
    <property type="match status" value="1"/>
</dbReference>
<dbReference type="InterPro" id="IPR007641">
    <property type="entry name" value="RNA_pol_Rpb2_7"/>
</dbReference>
<dbReference type="InterPro" id="IPR015712">
    <property type="entry name" value="DNA-dir_RNA_pol_su2"/>
</dbReference>
<dbReference type="Pfam" id="PF04567">
    <property type="entry name" value="RNA_pol_Rpb2_5"/>
    <property type="match status" value="1"/>
</dbReference>
<dbReference type="InterPro" id="IPR014724">
    <property type="entry name" value="RNA_pol_RPB2_OB-fold"/>
</dbReference>
<dbReference type="Gene3D" id="2.40.270.10">
    <property type="entry name" value="DNA-directed RNA polymerase, subunit 2, domain 6"/>
    <property type="match status" value="1"/>
</dbReference>
<evidence type="ECO:0000259" key="10">
    <source>
        <dbReference type="Pfam" id="PF04567"/>
    </source>
</evidence>
<protein>
    <recommendedName>
        <fullName evidence="2">DNA-directed RNA polymerase</fullName>
        <ecNumber evidence="2">2.7.7.6</ecNumber>
    </recommendedName>
</protein>
<evidence type="ECO:0000256" key="4">
    <source>
        <dbReference type="ARBA" id="ARBA00022679"/>
    </source>
</evidence>
<keyword evidence="5" id="KW-0548">Nucleotidyltransferase</keyword>
<proteinExistence type="inferred from homology"/>
<evidence type="ECO:0000256" key="6">
    <source>
        <dbReference type="ARBA" id="ARBA00022723"/>
    </source>
</evidence>
<keyword evidence="12" id="KW-1185">Reference proteome</keyword>
<name>A0A0V0QRB3_PSEPJ</name>